<dbReference type="Gene3D" id="2.70.210.12">
    <property type="entry name" value="GTP1/OBG domain"/>
    <property type="match status" value="1"/>
</dbReference>
<dbReference type="PANTHER" id="PTHR11702:SF31">
    <property type="entry name" value="MITOCHONDRIAL RIBOSOME-ASSOCIATED GTPASE 2"/>
    <property type="match status" value="1"/>
</dbReference>
<protein>
    <recommendedName>
        <fullName evidence="1">Obg domain-containing protein</fullName>
    </recommendedName>
</protein>
<dbReference type="InterPro" id="IPR045086">
    <property type="entry name" value="OBG_GTPase"/>
</dbReference>
<reference evidence="2" key="1">
    <citation type="submission" date="2018-05" db="EMBL/GenBank/DDBJ databases">
        <authorList>
            <person name="Lanie J.A."/>
            <person name="Ng W.-L."/>
            <person name="Kazmierczak K.M."/>
            <person name="Andrzejewski T.M."/>
            <person name="Davidsen T.M."/>
            <person name="Wayne K.J."/>
            <person name="Tettelin H."/>
            <person name="Glass J.I."/>
            <person name="Rusch D."/>
            <person name="Podicherti R."/>
            <person name="Tsui H.-C.T."/>
            <person name="Winkler M.E."/>
        </authorList>
    </citation>
    <scope>NUCLEOTIDE SEQUENCE</scope>
</reference>
<evidence type="ECO:0000313" key="2">
    <source>
        <dbReference type="EMBL" id="SVD35753.1"/>
    </source>
</evidence>
<name>A0A382UNA7_9ZZZZ</name>
<feature type="domain" description="Obg" evidence="1">
    <location>
        <begin position="1"/>
        <end position="38"/>
    </location>
</feature>
<feature type="non-terminal residue" evidence="2">
    <location>
        <position position="38"/>
    </location>
</feature>
<dbReference type="PANTHER" id="PTHR11702">
    <property type="entry name" value="DEVELOPMENTALLY REGULATED GTP-BINDING PROTEIN-RELATED"/>
    <property type="match status" value="1"/>
</dbReference>
<gene>
    <name evidence="2" type="ORF">METZ01_LOCUS388607</name>
</gene>
<dbReference type="SUPFAM" id="SSF82051">
    <property type="entry name" value="Obg GTP-binding protein N-terminal domain"/>
    <property type="match status" value="1"/>
</dbReference>
<accession>A0A382UNA7</accession>
<dbReference type="InterPro" id="IPR006169">
    <property type="entry name" value="GTP1_OBG_dom"/>
</dbReference>
<dbReference type="InterPro" id="IPR036726">
    <property type="entry name" value="GTP1_OBG_dom_sf"/>
</dbReference>
<dbReference type="Pfam" id="PF01018">
    <property type="entry name" value="GTP1_OBG"/>
    <property type="match status" value="1"/>
</dbReference>
<dbReference type="GO" id="GO:0003924">
    <property type="term" value="F:GTPase activity"/>
    <property type="evidence" value="ECO:0007669"/>
    <property type="project" value="InterPro"/>
</dbReference>
<dbReference type="PROSITE" id="PS51883">
    <property type="entry name" value="OBG"/>
    <property type="match status" value="1"/>
</dbReference>
<organism evidence="2">
    <name type="scientific">marine metagenome</name>
    <dbReference type="NCBI Taxonomy" id="408172"/>
    <lineage>
        <taxon>unclassified sequences</taxon>
        <taxon>metagenomes</taxon>
        <taxon>ecological metagenomes</taxon>
    </lineage>
</organism>
<sequence length="38" mass="4056">MKFVDEASIKVEAGKGGNGCLSFRREKYIEHGGPDGGD</sequence>
<dbReference type="GO" id="GO:0005525">
    <property type="term" value="F:GTP binding"/>
    <property type="evidence" value="ECO:0007669"/>
    <property type="project" value="InterPro"/>
</dbReference>
<dbReference type="AlphaFoldDB" id="A0A382UNA7"/>
<proteinExistence type="predicted"/>
<evidence type="ECO:0000259" key="1">
    <source>
        <dbReference type="PROSITE" id="PS51883"/>
    </source>
</evidence>
<dbReference type="EMBL" id="UINC01145551">
    <property type="protein sequence ID" value="SVD35753.1"/>
    <property type="molecule type" value="Genomic_DNA"/>
</dbReference>